<protein>
    <submittedName>
        <fullName evidence="1">Protein fluG</fullName>
    </submittedName>
</protein>
<dbReference type="EMBL" id="CM045767">
    <property type="protein sequence ID" value="KAI7996319.1"/>
    <property type="molecule type" value="Genomic_DNA"/>
</dbReference>
<organism evidence="1 2">
    <name type="scientific">Camellia lanceoleosa</name>
    <dbReference type="NCBI Taxonomy" id="1840588"/>
    <lineage>
        <taxon>Eukaryota</taxon>
        <taxon>Viridiplantae</taxon>
        <taxon>Streptophyta</taxon>
        <taxon>Embryophyta</taxon>
        <taxon>Tracheophyta</taxon>
        <taxon>Spermatophyta</taxon>
        <taxon>Magnoliopsida</taxon>
        <taxon>eudicotyledons</taxon>
        <taxon>Gunneridae</taxon>
        <taxon>Pentapetalae</taxon>
        <taxon>asterids</taxon>
        <taxon>Ericales</taxon>
        <taxon>Theaceae</taxon>
        <taxon>Camellia</taxon>
    </lineage>
</organism>
<dbReference type="Proteomes" id="UP001060215">
    <property type="component" value="Chromosome 10"/>
</dbReference>
<name>A0ACC0G6X7_9ERIC</name>
<gene>
    <name evidence="1" type="ORF">LOK49_LG10G00498</name>
</gene>
<sequence>MPLAAMPIVMPMDNAECRSFKYFVEVLSAGSPVRITNKNFIDYLFVQSLEVAIQYDLPMRIHTGFGDKDLDLRLSNPLHLRTLLEDERFSKYRLVILHASYPFSKEASYLASVYSQVYLDFGLDVPKLSVHGMISSVKELLELAPIKKVMFSTDGYAFPETFYLGGNSATGAIVGGVAAGAALLFATPAFGFAWWR</sequence>
<evidence type="ECO:0000313" key="2">
    <source>
        <dbReference type="Proteomes" id="UP001060215"/>
    </source>
</evidence>
<comment type="caution">
    <text evidence="1">The sequence shown here is derived from an EMBL/GenBank/DDBJ whole genome shotgun (WGS) entry which is preliminary data.</text>
</comment>
<keyword evidence="2" id="KW-1185">Reference proteome</keyword>
<reference evidence="1 2" key="1">
    <citation type="journal article" date="2022" name="Plant J.">
        <title>Chromosome-level genome of Camellia lanceoleosa provides a valuable resource for understanding genome evolution and self-incompatibility.</title>
        <authorList>
            <person name="Gong W."/>
            <person name="Xiao S."/>
            <person name="Wang L."/>
            <person name="Liao Z."/>
            <person name="Chang Y."/>
            <person name="Mo W."/>
            <person name="Hu G."/>
            <person name="Li W."/>
            <person name="Zhao G."/>
            <person name="Zhu H."/>
            <person name="Hu X."/>
            <person name="Ji K."/>
            <person name="Xiang X."/>
            <person name="Song Q."/>
            <person name="Yuan D."/>
            <person name="Jin S."/>
            <person name="Zhang L."/>
        </authorList>
    </citation>
    <scope>NUCLEOTIDE SEQUENCE [LARGE SCALE GENOMIC DNA]</scope>
    <source>
        <strain evidence="1">SQ_2022a</strain>
    </source>
</reference>
<proteinExistence type="predicted"/>
<evidence type="ECO:0000313" key="1">
    <source>
        <dbReference type="EMBL" id="KAI7996319.1"/>
    </source>
</evidence>
<accession>A0ACC0G6X7</accession>